<gene>
    <name evidence="3" type="ORF">HNQ61_002343</name>
</gene>
<name>A0A841GY97_9BACT</name>
<dbReference type="AlphaFoldDB" id="A0A841GY97"/>
<evidence type="ECO:0000313" key="3">
    <source>
        <dbReference type="EMBL" id="MBB6070722.1"/>
    </source>
</evidence>
<accession>A0A841GY97</accession>
<sequence length="348" mass="38226">MAEISSGGTPAGKRTYWQRPEGKVGMGLLAGMGVGLAWGFITLLPKLIEIAENTLYLSFLLGALALVYCMVFVWDRPRTLLFYGLQMISRWITGNFVELDPVSILHAFVKQMKERRAVIQDRLGRLVGVRRMLESKIAQSEKERQQALRLAGAARGTGDDDGLNAHAEIAARRSRDIEEYDAMKGQMQNIEGLLQRVLRRADYHIQTAEDEANQLADKHTITKAVGAATTAAQGIFGDTDLLEVRNMAAERIRDDYEKRLGELQTLIDLTDFDHAVDLNQMAFRQDGLAQLAEAEMKVSAVEKADPAGSARALSAGDPLAGFSSGIPGGTPMGAKPEDRWRGKLRGGR</sequence>
<evidence type="ECO:0000256" key="1">
    <source>
        <dbReference type="SAM" id="MobiDB-lite"/>
    </source>
</evidence>
<keyword evidence="2" id="KW-1133">Transmembrane helix</keyword>
<feature type="region of interest" description="Disordered" evidence="1">
    <location>
        <begin position="309"/>
        <end position="348"/>
    </location>
</feature>
<keyword evidence="2" id="KW-0472">Membrane</keyword>
<evidence type="ECO:0000313" key="4">
    <source>
        <dbReference type="Proteomes" id="UP000582837"/>
    </source>
</evidence>
<evidence type="ECO:0000256" key="2">
    <source>
        <dbReference type="SAM" id="Phobius"/>
    </source>
</evidence>
<comment type="caution">
    <text evidence="3">The sequence shown here is derived from an EMBL/GenBank/DDBJ whole genome shotgun (WGS) entry which is preliminary data.</text>
</comment>
<dbReference type="EMBL" id="JACHIA010000005">
    <property type="protein sequence ID" value="MBB6070722.1"/>
    <property type="molecule type" value="Genomic_DNA"/>
</dbReference>
<feature type="transmembrane region" description="Helical" evidence="2">
    <location>
        <begin position="55"/>
        <end position="74"/>
    </location>
</feature>
<dbReference type="Proteomes" id="UP000582837">
    <property type="component" value="Unassembled WGS sequence"/>
</dbReference>
<dbReference type="RefSeq" id="WP_170034617.1">
    <property type="nucleotide sequence ID" value="NZ_JABDTL010000001.1"/>
</dbReference>
<feature type="transmembrane region" description="Helical" evidence="2">
    <location>
        <begin position="24"/>
        <end position="43"/>
    </location>
</feature>
<keyword evidence="4" id="KW-1185">Reference proteome</keyword>
<proteinExistence type="predicted"/>
<keyword evidence="2" id="KW-0812">Transmembrane</keyword>
<organism evidence="3 4">
    <name type="scientific">Longimicrobium terrae</name>
    <dbReference type="NCBI Taxonomy" id="1639882"/>
    <lineage>
        <taxon>Bacteria</taxon>
        <taxon>Pseudomonadati</taxon>
        <taxon>Gemmatimonadota</taxon>
        <taxon>Longimicrobiia</taxon>
        <taxon>Longimicrobiales</taxon>
        <taxon>Longimicrobiaceae</taxon>
        <taxon>Longimicrobium</taxon>
    </lineage>
</organism>
<reference evidence="3 4" key="1">
    <citation type="submission" date="2020-08" db="EMBL/GenBank/DDBJ databases">
        <title>Genomic Encyclopedia of Type Strains, Phase IV (KMG-IV): sequencing the most valuable type-strain genomes for metagenomic binning, comparative biology and taxonomic classification.</title>
        <authorList>
            <person name="Goeker M."/>
        </authorList>
    </citation>
    <scope>NUCLEOTIDE SEQUENCE [LARGE SCALE GENOMIC DNA]</scope>
    <source>
        <strain evidence="3 4">DSM 29007</strain>
    </source>
</reference>
<protein>
    <submittedName>
        <fullName evidence="3">Chaperonin cofactor prefoldin</fullName>
    </submittedName>
</protein>